<accession>A0ABP1AN63</accession>
<dbReference type="PANTHER" id="PTHR31218">
    <property type="entry name" value="WAT1-RELATED PROTEIN"/>
    <property type="match status" value="1"/>
</dbReference>
<feature type="transmembrane region" description="Helical" evidence="6">
    <location>
        <begin position="269"/>
        <end position="288"/>
    </location>
</feature>
<dbReference type="InterPro" id="IPR030184">
    <property type="entry name" value="WAT1-related"/>
</dbReference>
<evidence type="ECO:0000259" key="7">
    <source>
        <dbReference type="Pfam" id="PF00892"/>
    </source>
</evidence>
<reference evidence="8" key="1">
    <citation type="submission" date="2024-03" db="EMBL/GenBank/DDBJ databases">
        <authorList>
            <consortium name="ELIXIR-Norway"/>
            <consortium name="Elixir Norway"/>
        </authorList>
    </citation>
    <scope>NUCLEOTIDE SEQUENCE</scope>
</reference>
<feature type="transmembrane region" description="Helical" evidence="6">
    <location>
        <begin position="203"/>
        <end position="223"/>
    </location>
</feature>
<evidence type="ECO:0000313" key="8">
    <source>
        <dbReference type="EMBL" id="CAK9863805.1"/>
    </source>
</evidence>
<evidence type="ECO:0000256" key="6">
    <source>
        <dbReference type="RuleBase" id="RU363077"/>
    </source>
</evidence>
<gene>
    <name evidence="8" type="ORF">CSSPJE1EN2_LOCUS6800</name>
</gene>
<evidence type="ECO:0000256" key="1">
    <source>
        <dbReference type="ARBA" id="ARBA00004141"/>
    </source>
</evidence>
<feature type="transmembrane region" description="Helical" evidence="6">
    <location>
        <begin position="138"/>
        <end position="158"/>
    </location>
</feature>
<organism evidence="8 9">
    <name type="scientific">Sphagnum jensenii</name>
    <dbReference type="NCBI Taxonomy" id="128206"/>
    <lineage>
        <taxon>Eukaryota</taxon>
        <taxon>Viridiplantae</taxon>
        <taxon>Streptophyta</taxon>
        <taxon>Embryophyta</taxon>
        <taxon>Bryophyta</taxon>
        <taxon>Sphagnophytina</taxon>
        <taxon>Sphagnopsida</taxon>
        <taxon>Sphagnales</taxon>
        <taxon>Sphagnaceae</taxon>
        <taxon>Sphagnum</taxon>
    </lineage>
</organism>
<name>A0ABP1AN63_9BRYO</name>
<keyword evidence="4 6" id="KW-1133">Transmembrane helix</keyword>
<dbReference type="EMBL" id="OZ023715">
    <property type="protein sequence ID" value="CAK9863805.1"/>
    <property type="molecule type" value="Genomic_DNA"/>
</dbReference>
<sequence length="398" mass="43501">MATEEEQAPPVPFKAHAAMLLVSCGAAGYFVISKSALNAGVNLLVFCLYRDAIAVCILVPLAFFTEMKLWPKCSVLVLNLMLLIGVFGCFLEQTLFLVGLENTTTFFASAMQNCTPVFVLLIAATFRTEEVRYRKRDGQAKILGIVLCVWGALLMLIYKGPAILTSLVTKKIPPNSTTLRPRSKLLMEELIMGFEGTWGIDRWTLGGLCVILGTLSMSISSNLQVATMARFPAPISVIAGMTFSGFILIAIMCYFTVDTKAEWVLHDPSEFAAAVYGALIISGMNKVLRCWSIHNRGPIFEAAYAPVTPVLASIFGVFVLGESLFLGSLIGTALIISGLFLVTWGQTEERRLKALSVDLSYPTTLGASTRWIFRPLETPLLRYNNPGPSKPEIWKSSG</sequence>
<dbReference type="Pfam" id="PF00892">
    <property type="entry name" value="EamA"/>
    <property type="match status" value="2"/>
</dbReference>
<evidence type="ECO:0000256" key="3">
    <source>
        <dbReference type="ARBA" id="ARBA00022692"/>
    </source>
</evidence>
<feature type="transmembrane region" description="Helical" evidence="6">
    <location>
        <begin position="43"/>
        <end position="64"/>
    </location>
</feature>
<feature type="domain" description="EamA" evidence="7">
    <location>
        <begin position="205"/>
        <end position="343"/>
    </location>
</feature>
<feature type="transmembrane region" description="Helical" evidence="6">
    <location>
        <begin position="12"/>
        <end position="31"/>
    </location>
</feature>
<feature type="domain" description="EamA" evidence="7">
    <location>
        <begin position="16"/>
        <end position="156"/>
    </location>
</feature>
<dbReference type="InterPro" id="IPR000620">
    <property type="entry name" value="EamA_dom"/>
</dbReference>
<evidence type="ECO:0000256" key="5">
    <source>
        <dbReference type="ARBA" id="ARBA00023136"/>
    </source>
</evidence>
<keyword evidence="9" id="KW-1185">Reference proteome</keyword>
<feature type="transmembrane region" description="Helical" evidence="6">
    <location>
        <begin position="325"/>
        <end position="344"/>
    </location>
</feature>
<protein>
    <recommendedName>
        <fullName evidence="6">WAT1-related protein</fullName>
    </recommendedName>
</protein>
<proteinExistence type="inferred from homology"/>
<comment type="similarity">
    <text evidence="2 6">Belongs to the drug/metabolite transporter (DMT) superfamily. Plant drug/metabolite exporter (P-DME) (TC 2.A.7.4) family.</text>
</comment>
<comment type="subcellular location">
    <subcellularLocation>
        <location evidence="1 6">Membrane</location>
        <topology evidence="1 6">Multi-pass membrane protein</topology>
    </subcellularLocation>
</comment>
<dbReference type="Proteomes" id="UP001497522">
    <property type="component" value="Chromosome 14"/>
</dbReference>
<feature type="transmembrane region" description="Helical" evidence="6">
    <location>
        <begin position="235"/>
        <end position="257"/>
    </location>
</feature>
<feature type="transmembrane region" description="Helical" evidence="6">
    <location>
        <begin position="300"/>
        <end position="319"/>
    </location>
</feature>
<evidence type="ECO:0000313" key="9">
    <source>
        <dbReference type="Proteomes" id="UP001497522"/>
    </source>
</evidence>
<feature type="transmembrane region" description="Helical" evidence="6">
    <location>
        <begin position="76"/>
        <end position="100"/>
    </location>
</feature>
<keyword evidence="5 6" id="KW-0472">Membrane</keyword>
<evidence type="ECO:0000256" key="2">
    <source>
        <dbReference type="ARBA" id="ARBA00007635"/>
    </source>
</evidence>
<evidence type="ECO:0000256" key="4">
    <source>
        <dbReference type="ARBA" id="ARBA00022989"/>
    </source>
</evidence>
<keyword evidence="3 6" id="KW-0812">Transmembrane</keyword>
<dbReference type="SUPFAM" id="SSF103481">
    <property type="entry name" value="Multidrug resistance efflux transporter EmrE"/>
    <property type="match status" value="2"/>
</dbReference>
<dbReference type="InterPro" id="IPR037185">
    <property type="entry name" value="EmrE-like"/>
</dbReference>